<comment type="caution">
    <text evidence="1">The sequence shown here is derived from an EMBL/GenBank/DDBJ whole genome shotgun (WGS) entry which is preliminary data.</text>
</comment>
<dbReference type="EMBL" id="JAPZLT010000011">
    <property type="protein sequence ID" value="MCZ7911425.1"/>
    <property type="molecule type" value="Genomic_DNA"/>
</dbReference>
<dbReference type="RefSeq" id="WP_269832211.1">
    <property type="nucleotide sequence ID" value="NZ_JAPZLT010000011.1"/>
</dbReference>
<evidence type="ECO:0000313" key="1">
    <source>
        <dbReference type="EMBL" id="MCZ7911425.1"/>
    </source>
</evidence>
<reference evidence="1" key="1">
    <citation type="submission" date="2022-12" db="EMBL/GenBank/DDBJ databases">
        <title>Draft genome sequences of 22 rhizogenic Agrobacterium biovar 1 strains, the causative agent of hairy root disease.</title>
        <authorList>
            <person name="Kim N."/>
            <person name="Vargas P."/>
            <person name="Rediers H."/>
        </authorList>
    </citation>
    <scope>NUCLEOTIDE SEQUENCE</scope>
    <source>
        <strain evidence="1">ST07.17.026</strain>
    </source>
</reference>
<sequence>MSRNAPHRHHYVPQMVQRNFANKSGGLFFWRRGMPVGQVRVSKPSNLFVEDHLYTLVDENGVRDHSIEFWFGRLERLVAPFIQEFLTKVRAGVTPIMHRTHLDLWHTYVYHAQKRTVAWHQRFLTPEDLLIVVKEIATEQQWHEHLQRWEKDPKDALREMNNARIASQITPMPDEMLEEFRSMGLAIYVAPAKTSFILGDDMRGDALLSARWVQFMPIAPDIAVGYCDAPGVHMEPLTAMDVRRMNEAMTKQSYLIAGRSEAQIASLSRTPYSPPDILEGWLGHRRLSAQ</sequence>
<protein>
    <submittedName>
        <fullName evidence="1">DUF4238 domain-containing protein</fullName>
    </submittedName>
</protein>
<keyword evidence="2" id="KW-1185">Reference proteome</keyword>
<dbReference type="Pfam" id="PF14022">
    <property type="entry name" value="DUF4238"/>
    <property type="match status" value="1"/>
</dbReference>
<gene>
    <name evidence="1" type="ORF">O9X94_19040</name>
</gene>
<dbReference type="InterPro" id="IPR025332">
    <property type="entry name" value="DUF4238"/>
</dbReference>
<name>A0A9X3QWA4_9HYPH</name>
<dbReference type="AlphaFoldDB" id="A0A9X3QWA4"/>
<accession>A0A9X3QWA4</accession>
<organism evidence="1 2">
    <name type="scientific">Agrobacterium leguminum</name>
    <dbReference type="NCBI Taxonomy" id="2792015"/>
    <lineage>
        <taxon>Bacteria</taxon>
        <taxon>Pseudomonadati</taxon>
        <taxon>Pseudomonadota</taxon>
        <taxon>Alphaproteobacteria</taxon>
        <taxon>Hyphomicrobiales</taxon>
        <taxon>Rhizobiaceae</taxon>
        <taxon>Rhizobium/Agrobacterium group</taxon>
        <taxon>Agrobacterium</taxon>
    </lineage>
</organism>
<evidence type="ECO:0000313" key="2">
    <source>
        <dbReference type="Proteomes" id="UP001151309"/>
    </source>
</evidence>
<dbReference type="Proteomes" id="UP001151309">
    <property type="component" value="Unassembled WGS sequence"/>
</dbReference>
<proteinExistence type="predicted"/>